<evidence type="ECO:0000256" key="7">
    <source>
        <dbReference type="SAM" id="Phobius"/>
    </source>
</evidence>
<feature type="transmembrane region" description="Helical" evidence="7">
    <location>
        <begin position="279"/>
        <end position="304"/>
    </location>
</feature>
<evidence type="ECO:0000313" key="10">
    <source>
        <dbReference type="Proteomes" id="UP000800981"/>
    </source>
</evidence>
<dbReference type="Gene3D" id="1.20.1720.10">
    <property type="entry name" value="Multidrug resistance protein D"/>
    <property type="match status" value="1"/>
</dbReference>
<dbReference type="InterPro" id="IPR011701">
    <property type="entry name" value="MFS"/>
</dbReference>
<feature type="transmembrane region" description="Helical" evidence="7">
    <location>
        <begin position="316"/>
        <end position="334"/>
    </location>
</feature>
<keyword evidence="10" id="KW-1185">Reference proteome</keyword>
<dbReference type="InterPro" id="IPR004638">
    <property type="entry name" value="EmrB-like"/>
</dbReference>
<feature type="domain" description="Major facilitator superfamily (MFS) profile" evidence="8">
    <location>
        <begin position="18"/>
        <end position="485"/>
    </location>
</feature>
<evidence type="ECO:0000256" key="6">
    <source>
        <dbReference type="ARBA" id="ARBA00023136"/>
    </source>
</evidence>
<keyword evidence="5 7" id="KW-1133">Transmembrane helix</keyword>
<evidence type="ECO:0000256" key="3">
    <source>
        <dbReference type="ARBA" id="ARBA00022475"/>
    </source>
</evidence>
<evidence type="ECO:0000313" key="9">
    <source>
        <dbReference type="EMBL" id="NHC13846.1"/>
    </source>
</evidence>
<feature type="transmembrane region" description="Helical" evidence="7">
    <location>
        <begin position="407"/>
        <end position="427"/>
    </location>
</feature>
<comment type="subcellular location">
    <subcellularLocation>
        <location evidence="1">Cell membrane</location>
        <topology evidence="1">Multi-pass membrane protein</topology>
    </subcellularLocation>
</comment>
<dbReference type="InterPro" id="IPR020846">
    <property type="entry name" value="MFS_dom"/>
</dbReference>
<keyword evidence="6 7" id="KW-0472">Membrane</keyword>
<feature type="transmembrane region" description="Helical" evidence="7">
    <location>
        <begin position="461"/>
        <end position="479"/>
    </location>
</feature>
<gene>
    <name evidence="9" type="ORF">G9H71_08635</name>
</gene>
<feature type="transmembrane region" description="Helical" evidence="7">
    <location>
        <begin position="170"/>
        <end position="192"/>
    </location>
</feature>
<evidence type="ECO:0000256" key="5">
    <source>
        <dbReference type="ARBA" id="ARBA00022989"/>
    </source>
</evidence>
<name>A0ABX0GVW8_9ACTN</name>
<evidence type="ECO:0000256" key="2">
    <source>
        <dbReference type="ARBA" id="ARBA00022448"/>
    </source>
</evidence>
<feature type="transmembrane region" description="Helical" evidence="7">
    <location>
        <begin position="53"/>
        <end position="72"/>
    </location>
</feature>
<feature type="transmembrane region" description="Helical" evidence="7">
    <location>
        <begin position="235"/>
        <end position="253"/>
    </location>
</feature>
<dbReference type="PROSITE" id="PS50850">
    <property type="entry name" value="MFS"/>
    <property type="match status" value="1"/>
</dbReference>
<keyword evidence="3" id="KW-1003">Cell membrane</keyword>
<dbReference type="Pfam" id="PF07690">
    <property type="entry name" value="MFS_1"/>
    <property type="match status" value="1"/>
</dbReference>
<reference evidence="9 10" key="1">
    <citation type="submission" date="2020-03" db="EMBL/GenBank/DDBJ databases">
        <title>Two novel Motilibacter sp.</title>
        <authorList>
            <person name="Liu S."/>
        </authorList>
    </citation>
    <scope>NUCLEOTIDE SEQUENCE [LARGE SCALE GENOMIC DNA]</scope>
    <source>
        <strain evidence="9 10">E257</strain>
    </source>
</reference>
<protein>
    <submittedName>
        <fullName evidence="9">MFS transporter</fullName>
    </submittedName>
</protein>
<sequence length="490" mass="50020">MQPGSPSSSPDTRYAWQVLSVTSLGVILTGLNTSTLDVALPAVSRHFSATPSQANWILLAYMLVNTTLILVFGRLADLVGRKRLYVAGLAVFTLASLGCGFAPDAAWLIGLRAAQAVGSAAIITNTTALLTDAFPRELLSTGLGLNITIISAAQVAGPVVGGAMVETFGWRAVFLFNVPVGVLGLAWAALTLRPAPPTAPGERFDLRGAVLSAVALGGLVLALSEGGASGWASPAVLAGAAAAAVALPAFLHLQQTSARRGRDPLVDLRLFADRERAMAYLAVFLLAVARFAVVLLISLFLQAAQGLDALEAGVRVLPVALGMMLVSPFAGRLARRVPARVLATSGLLLAAAGLLVLAVSVRPTLPGLVIAPALLAVGVGTGLFMTPNTSAIMSSVPPARRGIANGVRSMLQNTGFVVSTAMSLAIVTSPLAEAEKRAAYAGTLSALPGQDLDGFVDGYRVALLVLFALCVLGALASALRGSGRPAADAA</sequence>
<evidence type="ECO:0000259" key="8">
    <source>
        <dbReference type="PROSITE" id="PS50850"/>
    </source>
</evidence>
<organism evidence="9 10">
    <name type="scientific">Motilibacter deserti</name>
    <dbReference type="NCBI Taxonomy" id="2714956"/>
    <lineage>
        <taxon>Bacteria</taxon>
        <taxon>Bacillati</taxon>
        <taxon>Actinomycetota</taxon>
        <taxon>Actinomycetes</taxon>
        <taxon>Motilibacterales</taxon>
        <taxon>Motilibacteraceae</taxon>
        <taxon>Motilibacter</taxon>
    </lineage>
</organism>
<dbReference type="InterPro" id="IPR036259">
    <property type="entry name" value="MFS_trans_sf"/>
</dbReference>
<evidence type="ECO:0000256" key="1">
    <source>
        <dbReference type="ARBA" id="ARBA00004651"/>
    </source>
</evidence>
<keyword evidence="2" id="KW-0813">Transport</keyword>
<dbReference type="Gene3D" id="1.20.1250.20">
    <property type="entry name" value="MFS general substrate transporter like domains"/>
    <property type="match status" value="1"/>
</dbReference>
<dbReference type="RefSeq" id="WP_166280793.1">
    <property type="nucleotide sequence ID" value="NZ_JAANNP010000003.1"/>
</dbReference>
<dbReference type="SUPFAM" id="SSF103473">
    <property type="entry name" value="MFS general substrate transporter"/>
    <property type="match status" value="2"/>
</dbReference>
<accession>A0ABX0GVW8</accession>
<evidence type="ECO:0000256" key="4">
    <source>
        <dbReference type="ARBA" id="ARBA00022692"/>
    </source>
</evidence>
<dbReference type="CDD" id="cd17321">
    <property type="entry name" value="MFS_MMR_MDR_like"/>
    <property type="match status" value="1"/>
</dbReference>
<dbReference type="PANTHER" id="PTHR42718">
    <property type="entry name" value="MAJOR FACILITATOR SUPERFAMILY MULTIDRUG TRANSPORTER MFSC"/>
    <property type="match status" value="1"/>
</dbReference>
<dbReference type="PANTHER" id="PTHR42718:SF46">
    <property type="entry name" value="BLR6921 PROTEIN"/>
    <property type="match status" value="1"/>
</dbReference>
<dbReference type="Proteomes" id="UP000800981">
    <property type="component" value="Unassembled WGS sequence"/>
</dbReference>
<feature type="transmembrane region" description="Helical" evidence="7">
    <location>
        <begin position="143"/>
        <end position="164"/>
    </location>
</feature>
<feature type="transmembrane region" description="Helical" evidence="7">
    <location>
        <begin position="84"/>
        <end position="103"/>
    </location>
</feature>
<feature type="transmembrane region" description="Helical" evidence="7">
    <location>
        <begin position="341"/>
        <end position="361"/>
    </location>
</feature>
<proteinExistence type="predicted"/>
<comment type="caution">
    <text evidence="9">The sequence shown here is derived from an EMBL/GenBank/DDBJ whole genome shotgun (WGS) entry which is preliminary data.</text>
</comment>
<keyword evidence="4 7" id="KW-0812">Transmembrane</keyword>
<dbReference type="EMBL" id="JAANNP010000003">
    <property type="protein sequence ID" value="NHC13846.1"/>
    <property type="molecule type" value="Genomic_DNA"/>
</dbReference>
<feature type="transmembrane region" description="Helical" evidence="7">
    <location>
        <begin position="367"/>
        <end position="386"/>
    </location>
</feature>
<dbReference type="NCBIfam" id="TIGR00711">
    <property type="entry name" value="efflux_EmrB"/>
    <property type="match status" value="1"/>
</dbReference>